<proteinExistence type="predicted"/>
<comment type="caution">
    <text evidence="2">The sequence shown here is derived from an EMBL/GenBank/DDBJ whole genome shotgun (WGS) entry which is preliminary data.</text>
</comment>
<dbReference type="EMBL" id="AZHX01002354">
    <property type="protein sequence ID" value="ETW95129.1"/>
    <property type="molecule type" value="Genomic_DNA"/>
</dbReference>
<sequence length="316" mass="36635">MDNQSTSIKLPIGMADFRELREDKRLYVDKSAFISEALRDHAKILLLPRPRRFGKTLNLSLLRYFLEKRDEDLSELFDDLVVWQDVEARAHFQDYPTIFITFKDIKEGSFEDTFQAIQDLIRQVYHEHRYVLDAPELTPEQKDRYRRLLRSEGSKTMVRNALRDLTEYLYLVNQKQVVLLLDEYDTPIQQGYLRGFYDEAIDFFRNFYAAALKDNAYLFRGILTGILRVARESLFSGLNNVRVRSLLDPEYATSFGFTEEEMLHERRGTGSTESVITRKILSRSHPRLACQHGSALRGPFQPGVGIRAGGCAADST</sequence>
<accession>W4LB20</accession>
<evidence type="ECO:0000313" key="3">
    <source>
        <dbReference type="Proteomes" id="UP000019140"/>
    </source>
</evidence>
<reference evidence="2 3" key="1">
    <citation type="journal article" date="2014" name="Nature">
        <title>An environmental bacterial taxon with a large and distinct metabolic repertoire.</title>
        <authorList>
            <person name="Wilson M.C."/>
            <person name="Mori T."/>
            <person name="Ruckert C."/>
            <person name="Uria A.R."/>
            <person name="Helf M.J."/>
            <person name="Takada K."/>
            <person name="Gernert C."/>
            <person name="Steffens U.A."/>
            <person name="Heycke N."/>
            <person name="Schmitt S."/>
            <person name="Rinke C."/>
            <person name="Helfrich E.J."/>
            <person name="Brachmann A.O."/>
            <person name="Gurgui C."/>
            <person name="Wakimoto T."/>
            <person name="Kracht M."/>
            <person name="Crusemann M."/>
            <person name="Hentschel U."/>
            <person name="Abe I."/>
            <person name="Matsunaga S."/>
            <person name="Kalinowski J."/>
            <person name="Takeyama H."/>
            <person name="Piel J."/>
        </authorList>
    </citation>
    <scope>NUCLEOTIDE SEQUENCE [LARGE SCALE GENOMIC DNA]</scope>
    <source>
        <strain evidence="3">TSY2</strain>
    </source>
</reference>
<gene>
    <name evidence="2" type="ORF">ETSY2_48610</name>
</gene>
<dbReference type="AlphaFoldDB" id="W4LB20"/>
<name>W4LB20_9BACT</name>
<dbReference type="PANTHER" id="PTHR34825:SF1">
    <property type="entry name" value="AAA-ATPASE-LIKE DOMAIN-CONTAINING PROTEIN"/>
    <property type="match status" value="1"/>
</dbReference>
<evidence type="ECO:0000259" key="1">
    <source>
        <dbReference type="Pfam" id="PF09820"/>
    </source>
</evidence>
<dbReference type="Gene3D" id="3.40.50.300">
    <property type="entry name" value="P-loop containing nucleotide triphosphate hydrolases"/>
    <property type="match status" value="1"/>
</dbReference>
<dbReference type="Pfam" id="PF09820">
    <property type="entry name" value="AAA-ATPase_like"/>
    <property type="match status" value="1"/>
</dbReference>
<protein>
    <recommendedName>
        <fullName evidence="1">AAA-ATPase-like domain-containing protein</fullName>
    </recommendedName>
</protein>
<evidence type="ECO:0000313" key="2">
    <source>
        <dbReference type="EMBL" id="ETW95129.1"/>
    </source>
</evidence>
<dbReference type="HOGENOM" id="CLU_021114_2_0_7"/>
<organism evidence="2 3">
    <name type="scientific">Candidatus Entotheonella gemina</name>
    <dbReference type="NCBI Taxonomy" id="1429439"/>
    <lineage>
        <taxon>Bacteria</taxon>
        <taxon>Pseudomonadati</taxon>
        <taxon>Nitrospinota/Tectimicrobiota group</taxon>
        <taxon>Candidatus Tectimicrobiota</taxon>
        <taxon>Candidatus Entotheonellia</taxon>
        <taxon>Candidatus Entotheonellales</taxon>
        <taxon>Candidatus Entotheonellaceae</taxon>
        <taxon>Candidatus Entotheonella</taxon>
    </lineage>
</organism>
<dbReference type="PANTHER" id="PTHR34825">
    <property type="entry name" value="CONSERVED PROTEIN, WITH A WEAK D-GALACTARATE DEHYDRATASE/ALTRONATE HYDROLASE DOMAIN"/>
    <property type="match status" value="1"/>
</dbReference>
<feature type="domain" description="AAA-ATPase-like" evidence="1">
    <location>
        <begin position="11"/>
        <end position="235"/>
    </location>
</feature>
<dbReference type="InterPro" id="IPR018631">
    <property type="entry name" value="AAA-ATPase-like_dom"/>
</dbReference>
<dbReference type="SUPFAM" id="SSF52540">
    <property type="entry name" value="P-loop containing nucleoside triphosphate hydrolases"/>
    <property type="match status" value="1"/>
</dbReference>
<dbReference type="InterPro" id="IPR027417">
    <property type="entry name" value="P-loop_NTPase"/>
</dbReference>
<dbReference type="Proteomes" id="UP000019140">
    <property type="component" value="Unassembled WGS sequence"/>
</dbReference>
<keyword evidence="3" id="KW-1185">Reference proteome</keyword>
<dbReference type="PATRIC" id="fig|1429439.4.peg.8044"/>